<keyword evidence="1" id="KW-0378">Hydrolase</keyword>
<organism evidence="3">
    <name type="scientific">Chromera velia CCMP2878</name>
    <dbReference type="NCBI Taxonomy" id="1169474"/>
    <lineage>
        <taxon>Eukaryota</taxon>
        <taxon>Sar</taxon>
        <taxon>Alveolata</taxon>
        <taxon>Colpodellida</taxon>
        <taxon>Chromeraceae</taxon>
        <taxon>Chromera</taxon>
    </lineage>
</organism>
<reference evidence="3" key="1">
    <citation type="submission" date="2014-11" db="EMBL/GenBank/DDBJ databases">
        <authorList>
            <person name="Otto D Thomas"/>
            <person name="Naeem Raeece"/>
        </authorList>
    </citation>
    <scope>NUCLEOTIDE SEQUENCE</scope>
</reference>
<dbReference type="SUPFAM" id="SSF53474">
    <property type="entry name" value="alpha/beta-Hydrolases"/>
    <property type="match status" value="1"/>
</dbReference>
<dbReference type="ESTHER" id="9alve-a0a0g4i286">
    <property type="family name" value="Hormone-sensitive_lipase_like"/>
</dbReference>
<dbReference type="Pfam" id="PF07859">
    <property type="entry name" value="Abhydrolase_3"/>
    <property type="match status" value="1"/>
</dbReference>
<dbReference type="InterPro" id="IPR029058">
    <property type="entry name" value="AB_hydrolase_fold"/>
</dbReference>
<gene>
    <name evidence="3" type="ORF">Cvel_10311</name>
</gene>
<dbReference type="EMBL" id="CDMZ01004814">
    <property type="protein sequence ID" value="CEM50983.1"/>
    <property type="molecule type" value="Genomic_DNA"/>
</dbReference>
<name>A0A0G4I286_9ALVE</name>
<proteinExistence type="predicted"/>
<evidence type="ECO:0000256" key="1">
    <source>
        <dbReference type="ARBA" id="ARBA00022801"/>
    </source>
</evidence>
<evidence type="ECO:0000259" key="2">
    <source>
        <dbReference type="Pfam" id="PF07859"/>
    </source>
</evidence>
<dbReference type="InterPro" id="IPR050300">
    <property type="entry name" value="GDXG_lipolytic_enzyme"/>
</dbReference>
<dbReference type="VEuPathDB" id="CryptoDB:Cvel_10311"/>
<accession>A0A0G4I286</accession>
<dbReference type="Gene3D" id="3.40.50.1820">
    <property type="entry name" value="alpha/beta hydrolase"/>
    <property type="match status" value="1"/>
</dbReference>
<dbReference type="PANTHER" id="PTHR48081">
    <property type="entry name" value="AB HYDROLASE SUPERFAMILY PROTEIN C4A8.06C"/>
    <property type="match status" value="1"/>
</dbReference>
<dbReference type="AlphaFoldDB" id="A0A0G4I286"/>
<evidence type="ECO:0000313" key="3">
    <source>
        <dbReference type="EMBL" id="CEM50983.1"/>
    </source>
</evidence>
<dbReference type="InterPro" id="IPR013094">
    <property type="entry name" value="AB_hydrolase_3"/>
</dbReference>
<sequence>MSRKTPAVFRHVDPKLKVFLPPSSGGKDKPQKPPFDLSTLDGCRAFIGQIEAATNAIEPSVDTRGTETERVQVPKRPWSVFVTRPAKGAPSLGYALVFIHGGGMGMLSAEDNGLAQIRVDLASKGFTVAAVEFRNSAGKLGPYPFPAGLADCVEAVKWAVANKKSFLSSEKLVLMGVSGGANLCLSSLVKLNREKKLKGIDGFYCLCPMISNLYEDSDREERERLGLRSVSECMTDFVSDFGHALSKAYDPDGTHKKDALAWPLWASPEDLHGLPPCVIQVNEVDTLRDDGVVMYRKLMHAGVDARAKVILGTPHGGELMTRDLNRAMYECAMDDVVSFARGLQIRS</sequence>
<dbReference type="PhylomeDB" id="A0A0G4I286"/>
<feature type="domain" description="Alpha/beta hydrolase fold-3" evidence="2">
    <location>
        <begin position="96"/>
        <end position="316"/>
    </location>
</feature>
<dbReference type="GO" id="GO:0016787">
    <property type="term" value="F:hydrolase activity"/>
    <property type="evidence" value="ECO:0007669"/>
    <property type="project" value="UniProtKB-KW"/>
</dbReference>
<protein>
    <recommendedName>
        <fullName evidence="2">Alpha/beta hydrolase fold-3 domain-containing protein</fullName>
    </recommendedName>
</protein>